<feature type="domain" description="Glycoside hydrolase family 3 N-terminal" evidence="6">
    <location>
        <begin position="30"/>
        <end position="292"/>
    </location>
</feature>
<name>A0ABX7F7R2_9RHOB</name>
<protein>
    <recommendedName>
        <fullName evidence="3">beta-N-acetylhexosaminidase</fullName>
        <ecNumber evidence="3">3.2.1.52</ecNumber>
    </recommendedName>
</protein>
<keyword evidence="5 7" id="KW-0326">Glycosidase</keyword>
<comment type="catalytic activity">
    <reaction evidence="1">
        <text>Hydrolysis of terminal non-reducing N-acetyl-D-hexosamine residues in N-acetyl-beta-D-hexosaminides.</text>
        <dbReference type="EC" id="3.2.1.52"/>
    </reaction>
</comment>
<dbReference type="InterPro" id="IPR050226">
    <property type="entry name" value="NagZ_Beta-hexosaminidase"/>
</dbReference>
<dbReference type="EC" id="3.2.1.52" evidence="3"/>
<organism evidence="7 8">
    <name type="scientific">Ponticoccus alexandrii</name>
    <dbReference type="NCBI Taxonomy" id="1943633"/>
    <lineage>
        <taxon>Bacteria</taxon>
        <taxon>Pseudomonadati</taxon>
        <taxon>Pseudomonadota</taxon>
        <taxon>Alphaproteobacteria</taxon>
        <taxon>Rhodobacterales</taxon>
        <taxon>Roseobacteraceae</taxon>
        <taxon>Ponticoccus</taxon>
    </lineage>
</organism>
<evidence type="ECO:0000256" key="4">
    <source>
        <dbReference type="ARBA" id="ARBA00022801"/>
    </source>
</evidence>
<keyword evidence="4 7" id="KW-0378">Hydrolase</keyword>
<evidence type="ECO:0000313" key="8">
    <source>
        <dbReference type="Proteomes" id="UP000596387"/>
    </source>
</evidence>
<dbReference type="SUPFAM" id="SSF51445">
    <property type="entry name" value="(Trans)glycosidases"/>
    <property type="match status" value="1"/>
</dbReference>
<gene>
    <name evidence="7" type="primary">nagZ</name>
    <name evidence="7" type="ORF">GQA70_08890</name>
</gene>
<dbReference type="GO" id="GO:0004563">
    <property type="term" value="F:beta-N-acetylhexosaminidase activity"/>
    <property type="evidence" value="ECO:0007669"/>
    <property type="project" value="UniProtKB-EC"/>
</dbReference>
<accession>A0ABX7F7R2</accession>
<evidence type="ECO:0000256" key="3">
    <source>
        <dbReference type="ARBA" id="ARBA00012663"/>
    </source>
</evidence>
<sequence length="337" mass="35961">MTGFGAAIFGCAGLRLTEDETALFRQARPFGFILFARNLETPGQIRALCADMRAAVGWDAPIFIDQEGGRVQRLRPPLARDWRPPLEDATQLGSDSARAFWLRGRIMAEELRGLGIDGNCIPTLDIARPETHPFLHNRCYGADVATVIAHGRAAAEGLMQGGVLPVMKHIPGHGLGTLDSHLELPRVAAPLDALDGMDFAPFRALNTLPMAMSAHIVFEAIDHRPATQSPVMIELIRDSIGFGGLLMTDDISMQALSGTVATRARAALDAGCDVVLHCNGDLAEMQAVAEAAGVMSPAAQTRAEAALAARQAPAPVDIEALQQELEALIARALNDRA</sequence>
<dbReference type="Proteomes" id="UP000596387">
    <property type="component" value="Chromosome"/>
</dbReference>
<keyword evidence="8" id="KW-1185">Reference proteome</keyword>
<dbReference type="RefSeq" id="WP_023852364.1">
    <property type="nucleotide sequence ID" value="NZ_CP047166.1"/>
</dbReference>
<evidence type="ECO:0000313" key="7">
    <source>
        <dbReference type="EMBL" id="QRF66418.1"/>
    </source>
</evidence>
<evidence type="ECO:0000256" key="1">
    <source>
        <dbReference type="ARBA" id="ARBA00001231"/>
    </source>
</evidence>
<dbReference type="InterPro" id="IPR001764">
    <property type="entry name" value="Glyco_hydro_3_N"/>
</dbReference>
<comment type="similarity">
    <text evidence="2">Belongs to the glycosyl hydrolase 3 family.</text>
</comment>
<dbReference type="EMBL" id="CP047166">
    <property type="protein sequence ID" value="QRF66418.1"/>
    <property type="molecule type" value="Genomic_DNA"/>
</dbReference>
<proteinExistence type="inferred from homology"/>
<evidence type="ECO:0000256" key="2">
    <source>
        <dbReference type="ARBA" id="ARBA00005336"/>
    </source>
</evidence>
<dbReference type="InterPro" id="IPR017853">
    <property type="entry name" value="GH"/>
</dbReference>
<dbReference type="Pfam" id="PF00933">
    <property type="entry name" value="Glyco_hydro_3"/>
    <property type="match status" value="1"/>
</dbReference>
<evidence type="ECO:0000259" key="6">
    <source>
        <dbReference type="Pfam" id="PF00933"/>
    </source>
</evidence>
<dbReference type="PANTHER" id="PTHR30480">
    <property type="entry name" value="BETA-HEXOSAMINIDASE-RELATED"/>
    <property type="match status" value="1"/>
</dbReference>
<dbReference type="Gene3D" id="3.20.20.300">
    <property type="entry name" value="Glycoside hydrolase, family 3, N-terminal domain"/>
    <property type="match status" value="1"/>
</dbReference>
<evidence type="ECO:0000256" key="5">
    <source>
        <dbReference type="ARBA" id="ARBA00023295"/>
    </source>
</evidence>
<dbReference type="InterPro" id="IPR036962">
    <property type="entry name" value="Glyco_hydro_3_N_sf"/>
</dbReference>
<dbReference type="NCBIfam" id="NF003740">
    <property type="entry name" value="PRK05337.1"/>
    <property type="match status" value="1"/>
</dbReference>
<reference evidence="7 8" key="1">
    <citation type="submission" date="2019-12" db="EMBL/GenBank/DDBJ databases">
        <title>Complete Genome Sequence of a Quorum-Sensing Bacterium,Rhodobacteraceae bacterium C31, Isolated from a marine microalgae symbiotic bacteria.</title>
        <authorList>
            <person name="Zhang Y."/>
        </authorList>
    </citation>
    <scope>NUCLEOTIDE SEQUENCE [LARGE SCALE GENOMIC DNA]</scope>
    <source>
        <strain evidence="7 8">C31</strain>
    </source>
</reference>
<dbReference type="PANTHER" id="PTHR30480:SF13">
    <property type="entry name" value="BETA-HEXOSAMINIDASE"/>
    <property type="match status" value="1"/>
</dbReference>